<evidence type="ECO:0000313" key="2">
    <source>
        <dbReference type="Proteomes" id="UP000789759"/>
    </source>
</evidence>
<name>A0A9N9PFV5_9GLOM</name>
<organism evidence="1 2">
    <name type="scientific">Cetraspora pellucida</name>
    <dbReference type="NCBI Taxonomy" id="1433469"/>
    <lineage>
        <taxon>Eukaryota</taxon>
        <taxon>Fungi</taxon>
        <taxon>Fungi incertae sedis</taxon>
        <taxon>Mucoromycota</taxon>
        <taxon>Glomeromycotina</taxon>
        <taxon>Glomeromycetes</taxon>
        <taxon>Diversisporales</taxon>
        <taxon>Gigasporaceae</taxon>
        <taxon>Cetraspora</taxon>
    </lineage>
</organism>
<evidence type="ECO:0000313" key="1">
    <source>
        <dbReference type="EMBL" id="CAG8822335.1"/>
    </source>
</evidence>
<keyword evidence="2" id="KW-1185">Reference proteome</keyword>
<comment type="caution">
    <text evidence="1">The sequence shown here is derived from an EMBL/GenBank/DDBJ whole genome shotgun (WGS) entry which is preliminary data.</text>
</comment>
<dbReference type="EMBL" id="CAJVQA010051556">
    <property type="protein sequence ID" value="CAG8822335.1"/>
    <property type="molecule type" value="Genomic_DNA"/>
</dbReference>
<dbReference type="OrthoDB" id="5098525at2759"/>
<dbReference type="Proteomes" id="UP000789759">
    <property type="component" value="Unassembled WGS sequence"/>
</dbReference>
<dbReference type="AlphaFoldDB" id="A0A9N9PFV5"/>
<gene>
    <name evidence="1" type="ORF">CPELLU_LOCUS19816</name>
</gene>
<protein>
    <submittedName>
        <fullName evidence="1">20494_t:CDS:1</fullName>
    </submittedName>
</protein>
<feature type="non-terminal residue" evidence="1">
    <location>
        <position position="201"/>
    </location>
</feature>
<sequence length="201" mass="22550">MSNKTKIKKTDQILHQNAINAALRALNNSENPNICGTARSFGVSETSLRRAVKNNGPLKRPGRTTVLSEHEETQLVGYCKNMQQLGFGLTKSGVNHCVMEIVRSDNRNHPFAEKGPGQAWWERFMKDHPDLSFRIPQALTEARAQRANATIVKDHFNKLGQVIKEHSLTADRIWNMDETGFSLSPKVQKVLAAKGARQVHK</sequence>
<proteinExistence type="predicted"/>
<accession>A0A9N9PFV5</accession>
<reference evidence="1" key="1">
    <citation type="submission" date="2021-06" db="EMBL/GenBank/DDBJ databases">
        <authorList>
            <person name="Kallberg Y."/>
            <person name="Tangrot J."/>
            <person name="Rosling A."/>
        </authorList>
    </citation>
    <scope>NUCLEOTIDE SEQUENCE</scope>
    <source>
        <strain evidence="1">FL966</strain>
    </source>
</reference>